<dbReference type="WBParaSite" id="jg15354">
    <property type="protein sequence ID" value="jg15354"/>
    <property type="gene ID" value="jg15354"/>
</dbReference>
<dbReference type="AlphaFoldDB" id="A0A915D4N6"/>
<reference evidence="3" key="1">
    <citation type="submission" date="2022-11" db="UniProtKB">
        <authorList>
            <consortium name="WormBaseParasite"/>
        </authorList>
    </citation>
    <scope>IDENTIFICATION</scope>
</reference>
<keyword evidence="2" id="KW-1185">Reference proteome</keyword>
<feature type="transmembrane region" description="Helical" evidence="1">
    <location>
        <begin position="14"/>
        <end position="33"/>
    </location>
</feature>
<proteinExistence type="predicted"/>
<dbReference type="Proteomes" id="UP000887574">
    <property type="component" value="Unplaced"/>
</dbReference>
<protein>
    <submittedName>
        <fullName evidence="3">Uncharacterized protein</fullName>
    </submittedName>
</protein>
<accession>A0A915D4N6</accession>
<sequence>MYDFLSTSPQLFDAIRGVRIVCTLLSVLLYAPICHQTYALIKRLNKQAPGDNRFNKNNQQQKKNYNDDLYNCLDYTKPADMFYSA</sequence>
<keyword evidence="1" id="KW-0812">Transmembrane</keyword>
<keyword evidence="1" id="KW-0472">Membrane</keyword>
<evidence type="ECO:0000313" key="3">
    <source>
        <dbReference type="WBParaSite" id="jg15354"/>
    </source>
</evidence>
<evidence type="ECO:0000256" key="1">
    <source>
        <dbReference type="SAM" id="Phobius"/>
    </source>
</evidence>
<organism evidence="2 3">
    <name type="scientific">Ditylenchus dipsaci</name>
    <dbReference type="NCBI Taxonomy" id="166011"/>
    <lineage>
        <taxon>Eukaryota</taxon>
        <taxon>Metazoa</taxon>
        <taxon>Ecdysozoa</taxon>
        <taxon>Nematoda</taxon>
        <taxon>Chromadorea</taxon>
        <taxon>Rhabditida</taxon>
        <taxon>Tylenchina</taxon>
        <taxon>Tylenchomorpha</taxon>
        <taxon>Sphaerularioidea</taxon>
        <taxon>Anguinidae</taxon>
        <taxon>Anguininae</taxon>
        <taxon>Ditylenchus</taxon>
    </lineage>
</organism>
<keyword evidence="1" id="KW-1133">Transmembrane helix</keyword>
<evidence type="ECO:0000313" key="2">
    <source>
        <dbReference type="Proteomes" id="UP000887574"/>
    </source>
</evidence>
<name>A0A915D4N6_9BILA</name>